<accession>A0A212I4F7</accession>
<dbReference type="GO" id="GO:0050380">
    <property type="term" value="F:undecaprenyl-diphosphatase activity"/>
    <property type="evidence" value="ECO:0007669"/>
    <property type="project" value="UniProtKB-EC"/>
</dbReference>
<name>A0A212I4F7_9ENTR</name>
<reference evidence="6" key="1">
    <citation type="submission" date="2016-04" db="EMBL/GenBank/DDBJ databases">
        <authorList>
            <person name="Evans L.H."/>
            <person name="Alamgir A."/>
            <person name="Owens N."/>
            <person name="Weber N.D."/>
            <person name="Virtaneva K."/>
            <person name="Barbian K."/>
            <person name="Babar A."/>
            <person name="Rosenke K."/>
        </authorList>
    </citation>
    <scope>NUCLEOTIDE SEQUENCE</scope>
    <source>
        <strain evidence="6">86-2</strain>
        <strain evidence="7">92-3</strain>
    </source>
</reference>
<dbReference type="InterPro" id="IPR036938">
    <property type="entry name" value="PAP2/HPO_sf"/>
</dbReference>
<feature type="transmembrane region" description="Helical" evidence="4">
    <location>
        <begin position="38"/>
        <end position="65"/>
    </location>
</feature>
<keyword evidence="4" id="KW-0812">Transmembrane</keyword>
<gene>
    <name evidence="6" type="primary">ybjG</name>
    <name evidence="6" type="ORF">KL86CIT2_180016</name>
    <name evidence="7" type="ORF">KM92CIT3_60701</name>
</gene>
<dbReference type="SUPFAM" id="SSF48317">
    <property type="entry name" value="Acid phosphatase/Vanadium-dependent haloperoxidase"/>
    <property type="match status" value="1"/>
</dbReference>
<organism evidence="6">
    <name type="scientific">uncultured Citrobacter sp</name>
    <dbReference type="NCBI Taxonomy" id="200446"/>
    <lineage>
        <taxon>Bacteria</taxon>
        <taxon>Pseudomonadati</taxon>
        <taxon>Pseudomonadota</taxon>
        <taxon>Gammaproteobacteria</taxon>
        <taxon>Enterobacterales</taxon>
        <taxon>Enterobacteriaceae</taxon>
        <taxon>Citrobacter</taxon>
        <taxon>environmental samples</taxon>
    </lineage>
</organism>
<evidence type="ECO:0000256" key="4">
    <source>
        <dbReference type="SAM" id="Phobius"/>
    </source>
</evidence>
<dbReference type="EMBL" id="FLUB01000018">
    <property type="protein sequence ID" value="SBV65987.1"/>
    <property type="molecule type" value="Genomic_DNA"/>
</dbReference>
<dbReference type="PANTHER" id="PTHR14969">
    <property type="entry name" value="SPHINGOSINE-1-PHOSPHATE PHOSPHOHYDROLASE"/>
    <property type="match status" value="1"/>
</dbReference>
<keyword evidence="4" id="KW-0472">Membrane</keyword>
<evidence type="ECO:0000256" key="2">
    <source>
        <dbReference type="ARBA" id="ARBA00032707"/>
    </source>
</evidence>
<dbReference type="Gene3D" id="1.20.144.10">
    <property type="entry name" value="Phosphatidic acid phosphatase type 2/haloperoxidase"/>
    <property type="match status" value="1"/>
</dbReference>
<evidence type="ECO:0000256" key="1">
    <source>
        <dbReference type="ARBA" id="ARBA00012374"/>
    </source>
</evidence>
<protein>
    <recommendedName>
        <fullName evidence="1">undecaprenyl-diphosphate phosphatase</fullName>
        <ecNumber evidence="1">3.6.1.27</ecNumber>
    </recommendedName>
    <alternativeName>
        <fullName evidence="2">Undecaprenyl pyrophosphate phosphatase</fullName>
    </alternativeName>
</protein>
<evidence type="ECO:0000313" key="7">
    <source>
        <dbReference type="EMBL" id="SBV65987.1"/>
    </source>
</evidence>
<dbReference type="EC" id="3.6.1.27" evidence="1"/>
<dbReference type="Pfam" id="PF01569">
    <property type="entry name" value="PAP2"/>
    <property type="match status" value="1"/>
</dbReference>
<dbReference type="CDD" id="cd03385">
    <property type="entry name" value="PAP2_BcrC_like"/>
    <property type="match status" value="1"/>
</dbReference>
<evidence type="ECO:0000256" key="3">
    <source>
        <dbReference type="ARBA" id="ARBA00047594"/>
    </source>
</evidence>
<evidence type="ECO:0000259" key="5">
    <source>
        <dbReference type="SMART" id="SM00014"/>
    </source>
</evidence>
<sequence length="219" mass="24630">MLSLPWAFLTITLSLDVMLENLNNSLFYLINATPDSAQWAISLAIFIAKDLISIVPLLAVVLWLWGPRGQVTLQRQLVIKMAIALIVGLTISWLMGHLFPHDRPFVNHIGYNFLHHAADDSFPSDHGTVIFTFALAFLFWHRLWTGALLMVVAVAIAWSRVYLGVHWPLDMLGGLLAGLIGCLSAQMIWQRFGATLYLGLQTCYRACFALPIRKGWVRD</sequence>
<feature type="transmembrane region" description="Helical" evidence="4">
    <location>
        <begin position="77"/>
        <end position="95"/>
    </location>
</feature>
<dbReference type="EMBL" id="FLUA01000014">
    <property type="protein sequence ID" value="SBV61573.1"/>
    <property type="molecule type" value="Genomic_DNA"/>
</dbReference>
<keyword evidence="4" id="KW-1133">Transmembrane helix</keyword>
<dbReference type="InterPro" id="IPR033879">
    <property type="entry name" value="UPP_Pase"/>
</dbReference>
<evidence type="ECO:0000313" key="6">
    <source>
        <dbReference type="EMBL" id="SBV61573.1"/>
    </source>
</evidence>
<feature type="domain" description="Phosphatidic acid phosphatase type 2/haloperoxidase" evidence="5">
    <location>
        <begin position="78"/>
        <end position="186"/>
    </location>
</feature>
<feature type="transmembrane region" description="Helical" evidence="4">
    <location>
        <begin position="147"/>
        <end position="165"/>
    </location>
</feature>
<dbReference type="SMART" id="SM00014">
    <property type="entry name" value="acidPPc"/>
    <property type="match status" value="1"/>
</dbReference>
<proteinExistence type="predicted"/>
<dbReference type="NCBIfam" id="NF008813">
    <property type="entry name" value="PRK11837.1"/>
    <property type="match status" value="1"/>
</dbReference>
<dbReference type="InterPro" id="IPR000326">
    <property type="entry name" value="PAP2/HPO"/>
</dbReference>
<dbReference type="PANTHER" id="PTHR14969:SF13">
    <property type="entry name" value="AT30094P"/>
    <property type="match status" value="1"/>
</dbReference>
<feature type="transmembrane region" description="Helical" evidence="4">
    <location>
        <begin position="171"/>
        <end position="189"/>
    </location>
</feature>
<dbReference type="AlphaFoldDB" id="A0A212I4F7"/>
<comment type="catalytic activity">
    <reaction evidence="3">
        <text>di-trans,octa-cis-undecaprenyl diphosphate + H2O = di-trans,octa-cis-undecaprenyl phosphate + phosphate + H(+)</text>
        <dbReference type="Rhea" id="RHEA:28094"/>
        <dbReference type="ChEBI" id="CHEBI:15377"/>
        <dbReference type="ChEBI" id="CHEBI:15378"/>
        <dbReference type="ChEBI" id="CHEBI:43474"/>
        <dbReference type="ChEBI" id="CHEBI:58405"/>
        <dbReference type="ChEBI" id="CHEBI:60392"/>
        <dbReference type="EC" id="3.6.1.27"/>
    </reaction>
</comment>
<dbReference type="GO" id="GO:0005886">
    <property type="term" value="C:plasma membrane"/>
    <property type="evidence" value="ECO:0007669"/>
    <property type="project" value="InterPro"/>
</dbReference>